<evidence type="ECO:0000313" key="1">
    <source>
        <dbReference type="EMBL" id="EJT49718.1"/>
    </source>
</evidence>
<evidence type="ECO:0000313" key="2">
    <source>
        <dbReference type="Proteomes" id="UP000002748"/>
    </source>
</evidence>
<dbReference type="AlphaFoldDB" id="J5QY53"/>
<dbReference type="GeneID" id="25984654"/>
<sequence length="360" mass="40111">MSAINHSTFPLMFDAVWDAMDTATVLACRNVDSRWRKRADQRLQQHMMLLPAISRADADPSNLAYTAHLPATLCSRDAPHIASLRCELPPPDAPIAVLKNTMLSIKPTFSNLRVLDVDCSGELHGAASLIGPLFVATCPHAIFRAFVPTESLGQVVGVGREQVFFMDLERPAKIITYKPNPVILNLRCDAEENSPFQFVQSMGGADLWHVLDHQLMYKRHAVCICGFLFTIANVDLSYLDSLSVWLGCSSLPTHAALTFETQITLVGFERLFTEERDYRLFKHYVKCRYSGPLGAPGALDLGGRGAGEQFMGPVDPADVRSPVLADWTVSPLRRLLVRVLTRQEYEDEVGSEKFTLYTVW</sequence>
<dbReference type="Proteomes" id="UP000002748">
    <property type="component" value="Unassembled WGS sequence"/>
</dbReference>
<reference evidence="1 2" key="1">
    <citation type="journal article" date="2012" name="Eukaryot. Cell">
        <title>Draft genome sequence of CBS 2479, the standard type strain of Trichosporon asahii.</title>
        <authorList>
            <person name="Yang R.Y."/>
            <person name="Li H.T."/>
            <person name="Zhu H."/>
            <person name="Zhou G.P."/>
            <person name="Wang M."/>
            <person name="Wang L."/>
        </authorList>
    </citation>
    <scope>NUCLEOTIDE SEQUENCE [LARGE SCALE GENOMIC DNA]</scope>
    <source>
        <strain evidence="2">ATCC 90039 / CBS 2479 / JCM 2466 / KCTC 7840 / NCYC 2677 / UAMH 7654</strain>
    </source>
</reference>
<dbReference type="EMBL" id="ALBS01000160">
    <property type="protein sequence ID" value="EJT49718.1"/>
    <property type="molecule type" value="Genomic_DNA"/>
</dbReference>
<comment type="caution">
    <text evidence="1">The sequence shown here is derived from an EMBL/GenBank/DDBJ whole genome shotgun (WGS) entry which is preliminary data.</text>
</comment>
<dbReference type="HOGENOM" id="CLU_769845_0_0_1"/>
<gene>
    <name evidence="1" type="ORF">A1Q1_01140</name>
</gene>
<organism evidence="1 2">
    <name type="scientific">Trichosporon asahii var. asahii (strain ATCC 90039 / CBS 2479 / JCM 2466 / KCTC 7840 / NBRC 103889/ NCYC 2677 / UAMH 7654)</name>
    <name type="common">Yeast</name>
    <dbReference type="NCBI Taxonomy" id="1186058"/>
    <lineage>
        <taxon>Eukaryota</taxon>
        <taxon>Fungi</taxon>
        <taxon>Dikarya</taxon>
        <taxon>Basidiomycota</taxon>
        <taxon>Agaricomycotina</taxon>
        <taxon>Tremellomycetes</taxon>
        <taxon>Trichosporonales</taxon>
        <taxon>Trichosporonaceae</taxon>
        <taxon>Trichosporon</taxon>
    </lineage>
</organism>
<name>J5QY53_TRIAS</name>
<dbReference type="KEGG" id="tasa:A1Q1_01140"/>
<accession>J5QY53</accession>
<proteinExistence type="predicted"/>
<protein>
    <submittedName>
        <fullName evidence="1">Uncharacterized protein</fullName>
    </submittedName>
</protein>
<dbReference type="RefSeq" id="XP_014180890.1">
    <property type="nucleotide sequence ID" value="XM_014325415.1"/>
</dbReference>
<dbReference type="VEuPathDB" id="FungiDB:A1Q1_01140"/>